<dbReference type="GO" id="GO:0008652">
    <property type="term" value="P:amino acid biosynthetic process"/>
    <property type="evidence" value="ECO:0007669"/>
    <property type="project" value="UniProtKB-KW"/>
</dbReference>
<gene>
    <name evidence="10" type="ORF">HMPREF1177_00354</name>
</gene>
<dbReference type="FunFam" id="3.20.20.70:FF:000005">
    <property type="entry name" value="Phospho-2-dehydro-3-deoxyheptonate aldolase"/>
    <property type="match status" value="1"/>
</dbReference>
<protein>
    <recommendedName>
        <fullName evidence="8">Phospho-2-dehydro-3-deoxyheptonate aldolase</fullName>
        <ecNumber evidence="8">2.5.1.54</ecNumber>
    </recommendedName>
</protein>
<keyword evidence="4 8" id="KW-0028">Amino-acid biosynthesis</keyword>
<dbReference type="NCBIfam" id="NF009396">
    <property type="entry name" value="PRK12756.1"/>
    <property type="match status" value="1"/>
</dbReference>
<evidence type="ECO:0000256" key="2">
    <source>
        <dbReference type="ARBA" id="ARBA00004688"/>
    </source>
</evidence>
<dbReference type="AlphaFoldDB" id="V7IHF3"/>
<dbReference type="PATRIC" id="fig|1073362.3.peg.397"/>
<evidence type="ECO:0000259" key="9">
    <source>
        <dbReference type="Pfam" id="PF00793"/>
    </source>
</evidence>
<comment type="caution">
    <text evidence="10">The sequence shown here is derived from an EMBL/GenBank/DDBJ whole genome shotgun (WGS) entry which is preliminary data.</text>
</comment>
<evidence type="ECO:0000256" key="8">
    <source>
        <dbReference type="PIRNR" id="PIRNR001361"/>
    </source>
</evidence>
<comment type="function">
    <text evidence="1 8">Stereospecific condensation of phosphoenolpyruvate (PEP) and D-erythrose-4-phosphate (E4P) giving rise to 3-deoxy-D-arabino-heptulosonate-7-phosphate (DAHP).</text>
</comment>
<dbReference type="PANTHER" id="PTHR21225">
    <property type="entry name" value="PHOSPHO-2-DEHYDRO-3-DEOXYHEPTONATE ALDOLASE DAHP SYNTHETASE"/>
    <property type="match status" value="1"/>
</dbReference>
<evidence type="ECO:0000256" key="7">
    <source>
        <dbReference type="ARBA" id="ARBA00047508"/>
    </source>
</evidence>
<evidence type="ECO:0000256" key="1">
    <source>
        <dbReference type="ARBA" id="ARBA00003726"/>
    </source>
</evidence>
<comment type="pathway">
    <text evidence="2 8">Metabolic intermediate biosynthesis; chorismate biosynthesis; chorismate from D-erythrose 4-phosphate and phosphoenolpyruvate: step 1/7.</text>
</comment>
<dbReference type="GO" id="GO:0042802">
    <property type="term" value="F:identical protein binding"/>
    <property type="evidence" value="ECO:0007669"/>
    <property type="project" value="UniProtKB-ARBA"/>
</dbReference>
<evidence type="ECO:0000256" key="5">
    <source>
        <dbReference type="ARBA" id="ARBA00022679"/>
    </source>
</evidence>
<reference evidence="10 11" key="1">
    <citation type="submission" date="2013-11" db="EMBL/GenBank/DDBJ databases">
        <title>The Genome Sequence of Eikenella corrodens CC92I.</title>
        <authorList>
            <consortium name="The Broad Institute Genomics Platform"/>
            <person name="Earl A."/>
            <person name="Allen-Vercoe E."/>
            <person name="Daigneault M."/>
            <person name="Young S.K."/>
            <person name="Zeng Q."/>
            <person name="Gargeya S."/>
            <person name="Fitzgerald M."/>
            <person name="Abouelleil A."/>
            <person name="Alvarado L."/>
            <person name="Chapman S.B."/>
            <person name="Gainer-Dewar J."/>
            <person name="Goldberg J."/>
            <person name="Griggs A."/>
            <person name="Gujja S."/>
            <person name="Hansen M."/>
            <person name="Howarth C."/>
            <person name="Imamovic A."/>
            <person name="Ireland A."/>
            <person name="Larimer J."/>
            <person name="McCowan C."/>
            <person name="Murphy C."/>
            <person name="Pearson M."/>
            <person name="Poon T.W."/>
            <person name="Priest M."/>
            <person name="Roberts A."/>
            <person name="Saif S."/>
            <person name="Shea T."/>
            <person name="Sykes S."/>
            <person name="Wortman J."/>
            <person name="Nusbaum C."/>
            <person name="Birren B."/>
        </authorList>
    </citation>
    <scope>NUCLEOTIDE SEQUENCE [LARGE SCALE GENOMIC DNA]</scope>
    <source>
        <strain evidence="10 11">CC92I</strain>
    </source>
</reference>
<evidence type="ECO:0000256" key="3">
    <source>
        <dbReference type="ARBA" id="ARBA00007985"/>
    </source>
</evidence>
<dbReference type="HOGENOM" id="CLU_030903_0_1_4"/>
<dbReference type="InterPro" id="IPR006218">
    <property type="entry name" value="DAHP1/KDSA"/>
</dbReference>
<proteinExistence type="inferred from homology"/>
<dbReference type="Proteomes" id="UP000018554">
    <property type="component" value="Unassembled WGS sequence"/>
</dbReference>
<dbReference type="Gene3D" id="3.20.20.70">
    <property type="entry name" value="Aldolase class I"/>
    <property type="match status" value="1"/>
</dbReference>
<dbReference type="EC" id="2.5.1.54" evidence="8"/>
<dbReference type="GO" id="GO:0009073">
    <property type="term" value="P:aromatic amino acid family biosynthetic process"/>
    <property type="evidence" value="ECO:0007669"/>
    <property type="project" value="UniProtKB-KW"/>
</dbReference>
<dbReference type="GO" id="GO:0005737">
    <property type="term" value="C:cytoplasm"/>
    <property type="evidence" value="ECO:0007669"/>
    <property type="project" value="TreeGrafter"/>
</dbReference>
<evidence type="ECO:0000256" key="6">
    <source>
        <dbReference type="ARBA" id="ARBA00023141"/>
    </source>
</evidence>
<dbReference type="GO" id="GO:0003849">
    <property type="term" value="F:3-deoxy-7-phosphoheptulonate synthase activity"/>
    <property type="evidence" value="ECO:0007669"/>
    <property type="project" value="UniProtKB-EC"/>
</dbReference>
<dbReference type="InterPro" id="IPR013785">
    <property type="entry name" value="Aldolase_TIM"/>
</dbReference>
<name>V7IHF3_EIKCO</name>
<organism evidence="10 11">
    <name type="scientific">Eikenella corrodens CC92I</name>
    <dbReference type="NCBI Taxonomy" id="1073362"/>
    <lineage>
        <taxon>Bacteria</taxon>
        <taxon>Pseudomonadati</taxon>
        <taxon>Pseudomonadota</taxon>
        <taxon>Betaproteobacteria</taxon>
        <taxon>Neisseriales</taxon>
        <taxon>Neisseriaceae</taxon>
        <taxon>Eikenella</taxon>
    </lineage>
</organism>
<comment type="similarity">
    <text evidence="3 8">Belongs to the class-I DAHP synthase family.</text>
</comment>
<accession>V7IHF3</accession>
<dbReference type="NCBIfam" id="TIGR00034">
    <property type="entry name" value="aroFGH"/>
    <property type="match status" value="1"/>
</dbReference>
<dbReference type="UniPathway" id="UPA00053">
    <property type="reaction ID" value="UER00084"/>
</dbReference>
<dbReference type="RefSeq" id="WP_023886490.1">
    <property type="nucleotide sequence ID" value="NZ_KI635562.1"/>
</dbReference>
<keyword evidence="6 8" id="KW-0057">Aromatic amino acid biosynthesis</keyword>
<dbReference type="NCBIfam" id="NF006723">
    <property type="entry name" value="PRK09261.1-1"/>
    <property type="match status" value="1"/>
</dbReference>
<dbReference type="GO" id="GO:0009423">
    <property type="term" value="P:chorismate biosynthetic process"/>
    <property type="evidence" value="ECO:0007669"/>
    <property type="project" value="UniProtKB-UniPathway"/>
</dbReference>
<dbReference type="InterPro" id="IPR006219">
    <property type="entry name" value="DAHP_synth_1"/>
</dbReference>
<sequence length="350" mass="38547">MSHSQAFSRTDDVRIRSISELLPPIAHLYELPISEAAADLVETTRHQIADLVHGRDKRLLTIIGPCSIHDPKAALEYAQRLLPLRKKYEKELLIVMRVYFEKPRTTVGWKGLINDPHLNGTFDINFGLRQARRLLLDLNNLGVPASTEFLDMITPQYYADLISWGAIGARTTESQVHRELASGLSCPVGFKNGTDGNLKIAIDAIGAASHPHHFLSVTKAGHSAIVHTAGNPDCHAILRGGKEPNYSAEHVKAAAEQLAKAGVTPRLMVDFSHANSRKDYTRQMEVARDVAAQLQNGEQNIMGIMVESHLVGGRQDKPETYGQSITDACIGWDTTEELLALMAEANRGRV</sequence>
<dbReference type="Pfam" id="PF00793">
    <property type="entry name" value="DAHP_synth_1"/>
    <property type="match status" value="1"/>
</dbReference>
<keyword evidence="11" id="KW-1185">Reference proteome</keyword>
<dbReference type="EMBL" id="AZGQ01000001">
    <property type="protein sequence ID" value="ETA84701.1"/>
    <property type="molecule type" value="Genomic_DNA"/>
</dbReference>
<dbReference type="SUPFAM" id="SSF51569">
    <property type="entry name" value="Aldolase"/>
    <property type="match status" value="1"/>
</dbReference>
<evidence type="ECO:0000313" key="10">
    <source>
        <dbReference type="EMBL" id="ETA84701.1"/>
    </source>
</evidence>
<keyword evidence="5 8" id="KW-0808">Transferase</keyword>
<comment type="catalytic activity">
    <reaction evidence="7 8">
        <text>D-erythrose 4-phosphate + phosphoenolpyruvate + H2O = 7-phospho-2-dehydro-3-deoxy-D-arabino-heptonate + phosphate</text>
        <dbReference type="Rhea" id="RHEA:14717"/>
        <dbReference type="ChEBI" id="CHEBI:15377"/>
        <dbReference type="ChEBI" id="CHEBI:16897"/>
        <dbReference type="ChEBI" id="CHEBI:43474"/>
        <dbReference type="ChEBI" id="CHEBI:58394"/>
        <dbReference type="ChEBI" id="CHEBI:58702"/>
        <dbReference type="EC" id="2.5.1.54"/>
    </reaction>
</comment>
<dbReference type="NCBIfam" id="NF009395">
    <property type="entry name" value="PRK12755.1"/>
    <property type="match status" value="1"/>
</dbReference>
<feature type="domain" description="DAHP synthetase I/KDSA" evidence="9">
    <location>
        <begin position="50"/>
        <end position="339"/>
    </location>
</feature>
<evidence type="ECO:0000313" key="11">
    <source>
        <dbReference type="Proteomes" id="UP000018554"/>
    </source>
</evidence>
<dbReference type="PANTHER" id="PTHR21225:SF12">
    <property type="entry name" value="PHOSPHO-2-DEHYDRO-3-DEOXYHEPTONATE ALDOLASE, TYROSINE-INHIBITED"/>
    <property type="match status" value="1"/>
</dbReference>
<dbReference type="PIRSF" id="PIRSF001361">
    <property type="entry name" value="DAHP_synthase"/>
    <property type="match status" value="1"/>
</dbReference>
<evidence type="ECO:0000256" key="4">
    <source>
        <dbReference type="ARBA" id="ARBA00022605"/>
    </source>
</evidence>